<evidence type="ECO:0000313" key="3">
    <source>
        <dbReference type="Proteomes" id="UP000054516"/>
    </source>
</evidence>
<dbReference type="Gene3D" id="3.40.50.300">
    <property type="entry name" value="P-loop containing nucleotide triphosphate hydrolases"/>
    <property type="match status" value="1"/>
</dbReference>
<dbReference type="OrthoDB" id="10042665at2759"/>
<sequence length="165" mass="18598">MEFAETWKAVILLDEADASLAEWGDVDMLRNAVASIFLRHLEYYQGIMLLTTNRPHSFDSAFHSRIHFSFNYEPLEVQARVSIWGTFPDRVKATISVEVMLQEGDLNALENMELNERQIENTVSMTQAVASEKKEVITLDTIRLAAGFVKISSSKTSEVSQASPI</sequence>
<feature type="domain" description="ATPase AAA-type core" evidence="1">
    <location>
        <begin position="8"/>
        <end position="70"/>
    </location>
</feature>
<organism evidence="2">
    <name type="scientific">Rosellinia necatrix</name>
    <name type="common">White root-rot fungus</name>
    <dbReference type="NCBI Taxonomy" id="77044"/>
    <lineage>
        <taxon>Eukaryota</taxon>
        <taxon>Fungi</taxon>
        <taxon>Dikarya</taxon>
        <taxon>Ascomycota</taxon>
        <taxon>Pezizomycotina</taxon>
        <taxon>Sordariomycetes</taxon>
        <taxon>Xylariomycetidae</taxon>
        <taxon>Xylariales</taxon>
        <taxon>Xylariaceae</taxon>
        <taxon>Rosellinia</taxon>
    </lineage>
</organism>
<dbReference type="Pfam" id="PF00004">
    <property type="entry name" value="AAA"/>
    <property type="match status" value="1"/>
</dbReference>
<gene>
    <name evidence="2" type="ORF">SAMD00023353_0702210</name>
</gene>
<dbReference type="PANTHER" id="PTHR46411:SF3">
    <property type="entry name" value="AAA+ ATPASE DOMAIN-CONTAINING PROTEIN"/>
    <property type="match status" value="1"/>
</dbReference>
<accession>A0A1S8A6F7</accession>
<dbReference type="AlphaFoldDB" id="A0A1S8A6F7"/>
<evidence type="ECO:0000313" key="2">
    <source>
        <dbReference type="EMBL" id="GAW25485.1"/>
    </source>
</evidence>
<dbReference type="GO" id="GO:0005524">
    <property type="term" value="F:ATP binding"/>
    <property type="evidence" value="ECO:0007669"/>
    <property type="project" value="InterPro"/>
</dbReference>
<dbReference type="PANTHER" id="PTHR46411">
    <property type="entry name" value="FAMILY ATPASE, PUTATIVE-RELATED"/>
    <property type="match status" value="1"/>
</dbReference>
<dbReference type="Proteomes" id="UP000054516">
    <property type="component" value="Unassembled WGS sequence"/>
</dbReference>
<protein>
    <submittedName>
        <fullName evidence="2">Putative AAA family ATPase</fullName>
    </submittedName>
</protein>
<proteinExistence type="predicted"/>
<keyword evidence="3" id="KW-1185">Reference proteome</keyword>
<dbReference type="EMBL" id="DF977452">
    <property type="protein sequence ID" value="GAW25485.1"/>
    <property type="molecule type" value="Genomic_DNA"/>
</dbReference>
<dbReference type="STRING" id="77044.A0A1S8A6F7"/>
<dbReference type="SUPFAM" id="SSF52540">
    <property type="entry name" value="P-loop containing nucleoside triphosphate hydrolases"/>
    <property type="match status" value="1"/>
</dbReference>
<dbReference type="InterPro" id="IPR027417">
    <property type="entry name" value="P-loop_NTPase"/>
</dbReference>
<evidence type="ECO:0000259" key="1">
    <source>
        <dbReference type="Pfam" id="PF00004"/>
    </source>
</evidence>
<name>A0A1S8A6F7_ROSNE</name>
<dbReference type="InterPro" id="IPR003959">
    <property type="entry name" value="ATPase_AAA_core"/>
</dbReference>
<dbReference type="GO" id="GO:0016887">
    <property type="term" value="F:ATP hydrolysis activity"/>
    <property type="evidence" value="ECO:0007669"/>
    <property type="project" value="InterPro"/>
</dbReference>
<dbReference type="OMA" id="ESFTHEM"/>
<reference evidence="2" key="1">
    <citation type="submission" date="2016-03" db="EMBL/GenBank/DDBJ databases">
        <title>Draft genome sequence of Rosellinia necatrix.</title>
        <authorList>
            <person name="Kanematsu S."/>
        </authorList>
    </citation>
    <scope>NUCLEOTIDE SEQUENCE [LARGE SCALE GENOMIC DNA]</scope>
    <source>
        <strain evidence="2">W97</strain>
    </source>
</reference>